<keyword evidence="3" id="KW-1185">Reference proteome</keyword>
<comment type="caution">
    <text evidence="2">The sequence shown here is derived from an EMBL/GenBank/DDBJ whole genome shotgun (WGS) entry which is preliminary data.</text>
</comment>
<proteinExistence type="predicted"/>
<evidence type="ECO:0000313" key="2">
    <source>
        <dbReference type="EMBL" id="PFX29473.1"/>
    </source>
</evidence>
<feature type="domain" description="Reverse transcriptase" evidence="1">
    <location>
        <begin position="43"/>
        <end position="311"/>
    </location>
</feature>
<dbReference type="PANTHER" id="PTHR35450">
    <property type="entry name" value="REVERSE TRANSCRIPTASE DOMAIN-CONTAINING PROTEIN"/>
    <property type="match status" value="1"/>
</dbReference>
<dbReference type="EMBL" id="LSMT01000065">
    <property type="protein sequence ID" value="PFX29473.1"/>
    <property type="molecule type" value="Genomic_DNA"/>
</dbReference>
<reference evidence="3" key="1">
    <citation type="journal article" date="2017" name="bioRxiv">
        <title>Comparative analysis of the genomes of Stylophora pistillata and Acropora digitifera provides evidence for extensive differences between species of corals.</title>
        <authorList>
            <person name="Voolstra C.R."/>
            <person name="Li Y."/>
            <person name="Liew Y.J."/>
            <person name="Baumgarten S."/>
            <person name="Zoccola D."/>
            <person name="Flot J.-F."/>
            <person name="Tambutte S."/>
            <person name="Allemand D."/>
            <person name="Aranda M."/>
        </authorList>
    </citation>
    <scope>NUCLEOTIDE SEQUENCE [LARGE SCALE GENOMIC DNA]</scope>
</reference>
<dbReference type="OrthoDB" id="5949407at2759"/>
<sequence>MEATRVLARKKNWSAPGPDRLTNVWWKKALVLHEDVAMSFQAIANTNEEYPPWFSEGKTTLLPKPGKFTSDNQRPITCLNTPYKWFTSCLLGPANQHLETHGLMDGAQRGARAGCCGTIDNLMIDRVVTLDCHSRKRNLSMAWIDVKKAYDSVDHGWLEEMKSLHRLPIWLSRTVEKLRKSWNTRVVATTKLGREKSEPIKFLKGLPQDDALCPRLFTVCLNPIAWKISASEGYKLSKPISVKVTDLLYIDDLKVFASSESKLSRVMESTKTAWRMSDSNGTPKKGNQHKFLGVLETVRQEERMSLEGAVKEYLRRMSFIWSSPLFDYNRVTASNKFALPTLGYLMWTQQWPVTELKKVDREARKIIVENGGKHPSGSTAILYLPREKGGRGLRSIEEEYKVTRIKVAVKLYSNSDPAMAMVREFEEREEELGHSSLVKEATRYADETGLQLQLEYPSPACIKRDSGEVVTAKKLKVELRRVLEEKTWETVHEQNWQGKLLSARTEDESLNFNGCYWWLSSWKQCPTHTVAGMFELYEQLLPTRLYACRKTHTDTTVETVPPWYSSLKPKPAYEANNAQAFWDVP</sequence>
<accession>A0A2B4SK65</accession>
<dbReference type="InterPro" id="IPR000477">
    <property type="entry name" value="RT_dom"/>
</dbReference>
<evidence type="ECO:0000313" key="3">
    <source>
        <dbReference type="Proteomes" id="UP000225706"/>
    </source>
</evidence>
<dbReference type="AlphaFoldDB" id="A0A2B4SK65"/>
<dbReference type="PANTHER" id="PTHR35450:SF2">
    <property type="entry name" value="REVERSE TRANSCRIPTASE DOMAIN-CONTAINING PROTEIN"/>
    <property type="match status" value="1"/>
</dbReference>
<gene>
    <name evidence="2" type="primary">2</name>
    <name evidence="2" type="ORF">AWC38_SpisGene5793</name>
</gene>
<dbReference type="Pfam" id="PF00078">
    <property type="entry name" value="RVT_1"/>
    <property type="match status" value="1"/>
</dbReference>
<protein>
    <submittedName>
        <fullName evidence="2">Retrovirus-related Pol polyprotein from type-1 retrotransposable element R2</fullName>
    </submittedName>
</protein>
<organism evidence="2 3">
    <name type="scientific">Stylophora pistillata</name>
    <name type="common">Smooth cauliflower coral</name>
    <dbReference type="NCBI Taxonomy" id="50429"/>
    <lineage>
        <taxon>Eukaryota</taxon>
        <taxon>Metazoa</taxon>
        <taxon>Cnidaria</taxon>
        <taxon>Anthozoa</taxon>
        <taxon>Hexacorallia</taxon>
        <taxon>Scleractinia</taxon>
        <taxon>Astrocoeniina</taxon>
        <taxon>Pocilloporidae</taxon>
        <taxon>Stylophora</taxon>
    </lineage>
</organism>
<dbReference type="PROSITE" id="PS50878">
    <property type="entry name" value="RT_POL"/>
    <property type="match status" value="1"/>
</dbReference>
<evidence type="ECO:0000259" key="1">
    <source>
        <dbReference type="PROSITE" id="PS50878"/>
    </source>
</evidence>
<dbReference type="InterPro" id="IPR043502">
    <property type="entry name" value="DNA/RNA_pol_sf"/>
</dbReference>
<dbReference type="SUPFAM" id="SSF56672">
    <property type="entry name" value="DNA/RNA polymerases"/>
    <property type="match status" value="1"/>
</dbReference>
<name>A0A2B4SK65_STYPI</name>
<dbReference type="Proteomes" id="UP000225706">
    <property type="component" value="Unassembled WGS sequence"/>
</dbReference>
<dbReference type="CDD" id="cd01650">
    <property type="entry name" value="RT_nLTR_like"/>
    <property type="match status" value="1"/>
</dbReference>